<keyword evidence="4" id="KW-0732">Signal</keyword>
<dbReference type="Gene3D" id="2.60.40.10">
    <property type="entry name" value="Immunoglobulins"/>
    <property type="match status" value="1"/>
</dbReference>
<evidence type="ECO:0000259" key="7">
    <source>
        <dbReference type="Pfam" id="PF07730"/>
    </source>
</evidence>
<evidence type="ECO:0008006" key="10">
    <source>
        <dbReference type="Google" id="ProtNLM"/>
    </source>
</evidence>
<dbReference type="InterPro" id="IPR011123">
    <property type="entry name" value="Y_Y_Y"/>
</dbReference>
<evidence type="ECO:0000259" key="5">
    <source>
        <dbReference type="Pfam" id="PF02518"/>
    </source>
</evidence>
<comment type="caution">
    <text evidence="8">The sequence shown here is derived from an EMBL/GenBank/DDBJ whole genome shotgun (WGS) entry which is preliminary data.</text>
</comment>
<dbReference type="InterPro" id="IPR011712">
    <property type="entry name" value="Sig_transdc_His_kin_sub3_dim/P"/>
</dbReference>
<name>A0ABX0PDL3_9BURK</name>
<dbReference type="Pfam" id="PF07730">
    <property type="entry name" value="HisKA_3"/>
    <property type="match status" value="1"/>
</dbReference>
<dbReference type="Proteomes" id="UP000716322">
    <property type="component" value="Unassembled WGS sequence"/>
</dbReference>
<dbReference type="SUPFAM" id="SSF63829">
    <property type="entry name" value="Calcium-dependent phosphotriesterase"/>
    <property type="match status" value="1"/>
</dbReference>
<evidence type="ECO:0000256" key="4">
    <source>
        <dbReference type="SAM" id="SignalP"/>
    </source>
</evidence>
<dbReference type="RefSeq" id="WP_166859533.1">
    <property type="nucleotide sequence ID" value="NZ_JAAQOM010000007.1"/>
</dbReference>
<dbReference type="SUPFAM" id="SSF49265">
    <property type="entry name" value="Fibronectin type III"/>
    <property type="match status" value="1"/>
</dbReference>
<dbReference type="PANTHER" id="PTHR24421:SF62">
    <property type="entry name" value="SENSORY TRANSDUCTION HISTIDINE KINASE"/>
    <property type="match status" value="1"/>
</dbReference>
<evidence type="ECO:0000259" key="6">
    <source>
        <dbReference type="Pfam" id="PF07495"/>
    </source>
</evidence>
<dbReference type="InterPro" id="IPR050482">
    <property type="entry name" value="Sensor_HK_TwoCompSys"/>
</dbReference>
<feature type="domain" description="Histidine kinase/HSP90-like ATPase" evidence="5">
    <location>
        <begin position="885"/>
        <end position="973"/>
    </location>
</feature>
<reference evidence="8 9" key="1">
    <citation type="submission" date="2020-03" db="EMBL/GenBank/DDBJ databases">
        <title>Genome sequence of strain Massilia sp. TW-1.</title>
        <authorList>
            <person name="Chaudhary D.K."/>
        </authorList>
    </citation>
    <scope>NUCLEOTIDE SEQUENCE [LARGE SCALE GENOMIC DNA]</scope>
    <source>
        <strain evidence="8 9">TW-1</strain>
    </source>
</reference>
<dbReference type="Gene3D" id="3.30.565.10">
    <property type="entry name" value="Histidine kinase-like ATPase, C-terminal domain"/>
    <property type="match status" value="1"/>
</dbReference>
<sequence>MQRFFCALLGFVSSGAACAQDPGPTFADYNHAVWTASDGAPVQVTRMAQTPDGWLWLGTPNGLYRFDGVRFYPFAAANGAHLLSPRISELAAQPDGDLYIGYEDHGLSVLHADGRLDHLAPATKDSPVHWTNDVKRDRDGTLWVATSYGLRHLQDGRWSTLGAAQGCPDKDVVIALAPDGQLWAAKHNQLFRYDRTTGRCAPTELRNANGGLPERIEGFRMSPDGRLWAGADRYLALVAAPAAGAAVPPRYLGQGSGSTAVFDRAGNLWALRCPTGVCLAGSAGKRTGDFIDLAAATTARLDQRGQLGSLAPRVVFEDREGDIWLGSPTGIERFRRNTLRPLELPAIKGDFHVAPDADGSVWVVAPQEKRGWRYDPAARRLTPLPGKYRGATVGPDGTVVLLREDGITLRRAGVETHVDLPGPMARAAWARSDGERVWLGGFDVPIQLWDGRAWTTLRALAGAEFVFSAPGNRGQMWRALADGRLVLFEGGHVRTTYDRAAQDGIGEVTSVAAEPELVVGGTDGLAVLHAGRFRRLRALRDDVLRRVTGFVVAPDGARWLNGGTGLLRVEASDWRRAVETGAPLRYALMGIRDGYTGTAAGVVSLRMVNGRLWVTTTDGIVEADLAPRDVTPPAPQPSLLAVTGDDVAYAPTQPPAIRAGTTRLRFDFTAPALCRPERVVFSYRLDGVDDAWQTGTERSATYTGLGPGHYRFRVRAMNEDGAWSGNERTLDLHIAPTLVQTVWFKLTCIGAGVLLLWLGYCLRVRYLTRTLTARLGAQLEERERIARDLHDTVLQTFQGFVLKVETILPESESGMGDALRRSLGDATYAIREGRDKITALRAIERKGPPLHEYLRMVGEQDAGPGQRFTLRCVGEARALHPIVEQELCAIGREALRNAFRHADAQQHDVIVEYGARALVLTVRDDGRGIDLDAGAKHGHWGLPGIEERARLIHADAVLRTAPGAGTTWRIDIKAALAYADGRRRMRWPRLFTSVTSAAVRWMHSAPRPPAS</sequence>
<dbReference type="InterPro" id="IPR003594">
    <property type="entry name" value="HATPase_dom"/>
</dbReference>
<dbReference type="SUPFAM" id="SSF50969">
    <property type="entry name" value="YVTN repeat-like/Quinoprotein amine dehydrogenase"/>
    <property type="match status" value="1"/>
</dbReference>
<protein>
    <recommendedName>
        <fullName evidence="10">Histidine kinase/HSP90-like ATPase domain-containing protein</fullName>
    </recommendedName>
</protein>
<feature type="chain" id="PRO_5047465102" description="Histidine kinase/HSP90-like ATPase domain-containing protein" evidence="4">
    <location>
        <begin position="20"/>
        <end position="1011"/>
    </location>
</feature>
<feature type="domain" description="Signal transduction histidine kinase subgroup 3 dimerisation and phosphoacceptor" evidence="7">
    <location>
        <begin position="781"/>
        <end position="842"/>
    </location>
</feature>
<proteinExistence type="predicted"/>
<dbReference type="PANTHER" id="PTHR24421">
    <property type="entry name" value="NITRATE/NITRITE SENSOR PROTEIN NARX-RELATED"/>
    <property type="match status" value="1"/>
</dbReference>
<gene>
    <name evidence="8" type="ORF">HAV22_13155</name>
</gene>
<organism evidence="8 9">
    <name type="scientific">Telluria antibiotica</name>
    <dbReference type="NCBI Taxonomy" id="2717319"/>
    <lineage>
        <taxon>Bacteria</taxon>
        <taxon>Pseudomonadati</taxon>
        <taxon>Pseudomonadota</taxon>
        <taxon>Betaproteobacteria</taxon>
        <taxon>Burkholderiales</taxon>
        <taxon>Oxalobacteraceae</taxon>
        <taxon>Telluria group</taxon>
        <taxon>Telluria</taxon>
    </lineage>
</organism>
<dbReference type="SUPFAM" id="SSF55874">
    <property type="entry name" value="ATPase domain of HSP90 chaperone/DNA topoisomerase II/histidine kinase"/>
    <property type="match status" value="1"/>
</dbReference>
<dbReference type="InterPro" id="IPR013783">
    <property type="entry name" value="Ig-like_fold"/>
</dbReference>
<dbReference type="CDD" id="cd00063">
    <property type="entry name" value="FN3"/>
    <property type="match status" value="1"/>
</dbReference>
<evidence type="ECO:0000256" key="1">
    <source>
        <dbReference type="ARBA" id="ARBA00022679"/>
    </source>
</evidence>
<keyword evidence="9" id="KW-1185">Reference proteome</keyword>
<dbReference type="Gene3D" id="2.130.10.10">
    <property type="entry name" value="YVTN repeat-like/Quinoprotein amine dehydrogenase"/>
    <property type="match status" value="1"/>
</dbReference>
<dbReference type="EMBL" id="JAAQOM010000007">
    <property type="protein sequence ID" value="NIA54583.1"/>
    <property type="molecule type" value="Genomic_DNA"/>
</dbReference>
<dbReference type="PROSITE" id="PS51257">
    <property type="entry name" value="PROKAR_LIPOPROTEIN"/>
    <property type="match status" value="1"/>
</dbReference>
<dbReference type="InterPro" id="IPR015943">
    <property type="entry name" value="WD40/YVTN_repeat-like_dom_sf"/>
</dbReference>
<evidence type="ECO:0000256" key="3">
    <source>
        <dbReference type="ARBA" id="ARBA00023012"/>
    </source>
</evidence>
<dbReference type="CDD" id="cd16917">
    <property type="entry name" value="HATPase_UhpB-NarQ-NarX-like"/>
    <property type="match status" value="1"/>
</dbReference>
<dbReference type="InterPro" id="IPR036116">
    <property type="entry name" value="FN3_sf"/>
</dbReference>
<accession>A0ABX0PDL3</accession>
<feature type="domain" description="Two component regulator three Y" evidence="6">
    <location>
        <begin position="676"/>
        <end position="734"/>
    </location>
</feature>
<dbReference type="InterPro" id="IPR036890">
    <property type="entry name" value="HATPase_C_sf"/>
</dbReference>
<evidence type="ECO:0000256" key="2">
    <source>
        <dbReference type="ARBA" id="ARBA00022777"/>
    </source>
</evidence>
<dbReference type="InterPro" id="IPR011044">
    <property type="entry name" value="Quino_amine_DH_bsu"/>
</dbReference>
<dbReference type="Gene3D" id="1.20.5.1930">
    <property type="match status" value="1"/>
</dbReference>
<dbReference type="Pfam" id="PF07495">
    <property type="entry name" value="Y_Y_Y"/>
    <property type="match status" value="1"/>
</dbReference>
<evidence type="ECO:0000313" key="9">
    <source>
        <dbReference type="Proteomes" id="UP000716322"/>
    </source>
</evidence>
<keyword evidence="3" id="KW-0902">Two-component regulatory system</keyword>
<keyword evidence="1" id="KW-0808">Transferase</keyword>
<evidence type="ECO:0000313" key="8">
    <source>
        <dbReference type="EMBL" id="NIA54583.1"/>
    </source>
</evidence>
<dbReference type="Pfam" id="PF02518">
    <property type="entry name" value="HATPase_c"/>
    <property type="match status" value="1"/>
</dbReference>
<feature type="signal peptide" evidence="4">
    <location>
        <begin position="1"/>
        <end position="19"/>
    </location>
</feature>
<dbReference type="InterPro" id="IPR003961">
    <property type="entry name" value="FN3_dom"/>
</dbReference>
<keyword evidence="2" id="KW-0418">Kinase</keyword>